<comment type="caution">
    <text evidence="2">The sequence shown here is derived from an EMBL/GenBank/DDBJ whole genome shotgun (WGS) entry which is preliminary data.</text>
</comment>
<keyword evidence="3" id="KW-1185">Reference proteome</keyword>
<organism evidence="2 3">
    <name type="scientific">Petrolisthes manimaculis</name>
    <dbReference type="NCBI Taxonomy" id="1843537"/>
    <lineage>
        <taxon>Eukaryota</taxon>
        <taxon>Metazoa</taxon>
        <taxon>Ecdysozoa</taxon>
        <taxon>Arthropoda</taxon>
        <taxon>Crustacea</taxon>
        <taxon>Multicrustacea</taxon>
        <taxon>Malacostraca</taxon>
        <taxon>Eumalacostraca</taxon>
        <taxon>Eucarida</taxon>
        <taxon>Decapoda</taxon>
        <taxon>Pleocyemata</taxon>
        <taxon>Anomura</taxon>
        <taxon>Galatheoidea</taxon>
        <taxon>Porcellanidae</taxon>
        <taxon>Petrolisthes</taxon>
    </lineage>
</organism>
<feature type="region of interest" description="Disordered" evidence="1">
    <location>
        <begin position="1"/>
        <end position="43"/>
    </location>
</feature>
<dbReference type="EMBL" id="JAWZYT010001217">
    <property type="protein sequence ID" value="KAK4314548.1"/>
    <property type="molecule type" value="Genomic_DNA"/>
</dbReference>
<evidence type="ECO:0000313" key="2">
    <source>
        <dbReference type="EMBL" id="KAK4314548.1"/>
    </source>
</evidence>
<dbReference type="Proteomes" id="UP001292094">
    <property type="component" value="Unassembled WGS sequence"/>
</dbReference>
<dbReference type="AlphaFoldDB" id="A0AAE1PU46"/>
<evidence type="ECO:0000313" key="3">
    <source>
        <dbReference type="Proteomes" id="UP001292094"/>
    </source>
</evidence>
<evidence type="ECO:0000256" key="1">
    <source>
        <dbReference type="SAM" id="MobiDB-lite"/>
    </source>
</evidence>
<accession>A0AAE1PU46</accession>
<protein>
    <submittedName>
        <fullName evidence="2">Uncharacterized protein</fullName>
    </submittedName>
</protein>
<feature type="compositionally biased region" description="Basic and acidic residues" evidence="1">
    <location>
        <begin position="12"/>
        <end position="30"/>
    </location>
</feature>
<name>A0AAE1PU46_9EUCA</name>
<sequence>MSSSDTGGLATREIHHTGKMEEEEGSHGETEDGGTGRNATPPPLLLSMCAKIRRVYRALGDAGGTGHLLHHHHLPQQY</sequence>
<gene>
    <name evidence="2" type="ORF">Pmani_014169</name>
</gene>
<reference evidence="2" key="1">
    <citation type="submission" date="2023-11" db="EMBL/GenBank/DDBJ databases">
        <title>Genome assemblies of two species of porcelain crab, Petrolisthes cinctipes and Petrolisthes manimaculis (Anomura: Porcellanidae).</title>
        <authorList>
            <person name="Angst P."/>
        </authorList>
    </citation>
    <scope>NUCLEOTIDE SEQUENCE</scope>
    <source>
        <strain evidence="2">PB745_02</strain>
        <tissue evidence="2">Gill</tissue>
    </source>
</reference>
<proteinExistence type="predicted"/>